<dbReference type="InterPro" id="IPR058030">
    <property type="entry name" value="TRIM8/14/16/25/29/45/65_CC"/>
</dbReference>
<keyword evidence="2" id="KW-0862">Zinc</keyword>
<proteinExistence type="predicted"/>
<dbReference type="OrthoDB" id="10339983at2759"/>
<dbReference type="SUPFAM" id="SSF49899">
    <property type="entry name" value="Concanavalin A-like lectins/glucanases"/>
    <property type="match status" value="1"/>
</dbReference>
<dbReference type="InterPro" id="IPR001870">
    <property type="entry name" value="B30.2/SPRY"/>
</dbReference>
<dbReference type="InterPro" id="IPR050143">
    <property type="entry name" value="TRIM/RBCC"/>
</dbReference>
<protein>
    <recommendedName>
        <fullName evidence="4">B30.2/SPRY domain-containing protein</fullName>
    </recommendedName>
</protein>
<feature type="compositionally biased region" description="Basic and acidic residues" evidence="3">
    <location>
        <begin position="96"/>
        <end position="106"/>
    </location>
</feature>
<evidence type="ECO:0000313" key="6">
    <source>
        <dbReference type="Proteomes" id="UP000829720"/>
    </source>
</evidence>
<keyword evidence="1" id="KW-0479">Metal-binding</keyword>
<dbReference type="Pfam" id="PF00643">
    <property type="entry name" value="zf-B_box"/>
    <property type="match status" value="1"/>
</dbReference>
<name>A0A8T3CYJ4_9TELE</name>
<dbReference type="CDD" id="cd19756">
    <property type="entry name" value="Bbox2"/>
    <property type="match status" value="1"/>
</dbReference>
<dbReference type="Gene3D" id="2.60.120.920">
    <property type="match status" value="1"/>
</dbReference>
<comment type="caution">
    <text evidence="5">The sequence shown here is derived from an EMBL/GenBank/DDBJ whole genome shotgun (WGS) entry which is preliminary data.</text>
</comment>
<dbReference type="PANTHER" id="PTHR24103">
    <property type="entry name" value="E3 UBIQUITIN-PROTEIN LIGASE TRIM"/>
    <property type="match status" value="1"/>
</dbReference>
<dbReference type="InterPro" id="IPR000315">
    <property type="entry name" value="Znf_B-box"/>
</dbReference>
<dbReference type="EMBL" id="JAERUA010000016">
    <property type="protein sequence ID" value="KAI1888772.1"/>
    <property type="molecule type" value="Genomic_DNA"/>
</dbReference>
<evidence type="ECO:0000256" key="3">
    <source>
        <dbReference type="SAM" id="MobiDB-lite"/>
    </source>
</evidence>
<feature type="compositionally biased region" description="Basic and acidic residues" evidence="3">
    <location>
        <begin position="118"/>
        <end position="129"/>
    </location>
</feature>
<keyword evidence="1" id="KW-0863">Zinc-finger</keyword>
<feature type="compositionally biased region" description="Polar residues" evidence="3">
    <location>
        <begin position="79"/>
        <end position="90"/>
    </location>
</feature>
<accession>A0A8T3CYJ4</accession>
<organism evidence="5 6">
    <name type="scientific">Albula goreensis</name>
    <dbReference type="NCBI Taxonomy" id="1534307"/>
    <lineage>
        <taxon>Eukaryota</taxon>
        <taxon>Metazoa</taxon>
        <taxon>Chordata</taxon>
        <taxon>Craniata</taxon>
        <taxon>Vertebrata</taxon>
        <taxon>Euteleostomi</taxon>
        <taxon>Actinopterygii</taxon>
        <taxon>Neopterygii</taxon>
        <taxon>Teleostei</taxon>
        <taxon>Albuliformes</taxon>
        <taxon>Albulidae</taxon>
        <taxon>Albula</taxon>
    </lineage>
</organism>
<keyword evidence="6" id="KW-1185">Reference proteome</keyword>
<feature type="region of interest" description="Disordered" evidence="3">
    <location>
        <begin position="43"/>
        <end position="161"/>
    </location>
</feature>
<dbReference type="Proteomes" id="UP000829720">
    <property type="component" value="Unassembled WGS sequence"/>
</dbReference>
<dbReference type="PROSITE" id="PS50188">
    <property type="entry name" value="B302_SPRY"/>
    <property type="match status" value="1"/>
</dbReference>
<dbReference type="AlphaFoldDB" id="A0A8T3CYJ4"/>
<evidence type="ECO:0000259" key="4">
    <source>
        <dbReference type="PROSITE" id="PS50188"/>
    </source>
</evidence>
<evidence type="ECO:0000313" key="5">
    <source>
        <dbReference type="EMBL" id="KAI1888772.1"/>
    </source>
</evidence>
<dbReference type="Gene3D" id="3.30.160.60">
    <property type="entry name" value="Classic Zinc Finger"/>
    <property type="match status" value="1"/>
</dbReference>
<gene>
    <name evidence="5" type="ORF">AGOR_G00172160</name>
</gene>
<feature type="compositionally biased region" description="Low complexity" evidence="3">
    <location>
        <begin position="130"/>
        <end position="139"/>
    </location>
</feature>
<feature type="compositionally biased region" description="Basic and acidic residues" evidence="3">
    <location>
        <begin position="141"/>
        <end position="156"/>
    </location>
</feature>
<feature type="domain" description="B30.2/SPRY" evidence="4">
    <location>
        <begin position="307"/>
        <end position="521"/>
    </location>
</feature>
<evidence type="ECO:0000256" key="1">
    <source>
        <dbReference type="ARBA" id="ARBA00022771"/>
    </source>
</evidence>
<evidence type="ECO:0000256" key="2">
    <source>
        <dbReference type="ARBA" id="ARBA00022833"/>
    </source>
</evidence>
<dbReference type="GO" id="GO:0008270">
    <property type="term" value="F:zinc ion binding"/>
    <property type="evidence" value="ECO:0007669"/>
    <property type="project" value="UniProtKB-KW"/>
</dbReference>
<dbReference type="InterPro" id="IPR043136">
    <property type="entry name" value="B30.2/SPRY_sf"/>
</dbReference>
<dbReference type="Pfam" id="PF25600">
    <property type="entry name" value="TRIM_CC"/>
    <property type="match status" value="1"/>
</dbReference>
<dbReference type="SUPFAM" id="SSF57845">
    <property type="entry name" value="B-box zinc-binding domain"/>
    <property type="match status" value="1"/>
</dbReference>
<sequence length="528" mass="58266">MESEARLQEEQSCSMCCRVSGAPATPPCPEQCLSLGPPLHRCPLCWRKGPAGGPPSKKPSRMEEPDQSAGPGIEDKLTELQQGDQSQGENQGDCPRIQEKLPENTDQRQGQSAAESGFEEKHSDQREQDQSQGDKQSSSPRFKEQPATLEERDLSKKQRPCLGYEEEAAVLETRGQSWGESPRPQGAVLRERDQNQAQGQSSGGESEGSVCNRHGLPLTHVCLQDEQLVCADCVSDAHRGHRCCHANQVARQRKEALKSTQRMLKVKLGAFKAARDGCEQMGRSIRSQSQDAGGRIRAEFERLHELLRRDMAARLDSLEQEEERKQKWVESRAQKLDTEISALSGALRSTEQAIANQDIPFLQNYRATKKRAQCKVQNPGRAVCEIDVAKHLGNLRFKIMKSMMGTVTYTPVVLSPSTAHTGERVEGQRQGLVPGPEQGAFLLSYRDGTLSFTPSAQLPEASGPLQRVRVLLDFQSGQVTFTNPAEEQVLTAFPLTERVLPVFSLHPDASSAPLRISATKVAMCQLTP</sequence>
<dbReference type="InterPro" id="IPR013320">
    <property type="entry name" value="ConA-like_dom_sf"/>
</dbReference>
<reference evidence="5" key="1">
    <citation type="submission" date="2021-01" db="EMBL/GenBank/DDBJ databases">
        <authorList>
            <person name="Zahm M."/>
            <person name="Roques C."/>
            <person name="Cabau C."/>
            <person name="Klopp C."/>
            <person name="Donnadieu C."/>
            <person name="Jouanno E."/>
            <person name="Lampietro C."/>
            <person name="Louis A."/>
            <person name="Herpin A."/>
            <person name="Echchiki A."/>
            <person name="Berthelot C."/>
            <person name="Parey E."/>
            <person name="Roest-Crollius H."/>
            <person name="Braasch I."/>
            <person name="Postlethwait J."/>
            <person name="Bobe J."/>
            <person name="Montfort J."/>
            <person name="Bouchez O."/>
            <person name="Begum T."/>
            <person name="Mejri S."/>
            <person name="Adams A."/>
            <person name="Chen W.-J."/>
            <person name="Guiguen Y."/>
        </authorList>
    </citation>
    <scope>NUCLEOTIDE SEQUENCE</scope>
    <source>
        <tissue evidence="5">Blood</tissue>
    </source>
</reference>